<organism evidence="1 2">
    <name type="scientific">Arcobacter acticola</name>
    <dbReference type="NCBI Taxonomy" id="1849015"/>
    <lineage>
        <taxon>Bacteria</taxon>
        <taxon>Pseudomonadati</taxon>
        <taxon>Campylobacterota</taxon>
        <taxon>Epsilonproteobacteria</taxon>
        <taxon>Campylobacterales</taxon>
        <taxon>Arcobacteraceae</taxon>
        <taxon>Arcobacter</taxon>
    </lineage>
</organism>
<dbReference type="EMBL" id="CP042652">
    <property type="protein sequence ID" value="QKE28978.1"/>
    <property type="molecule type" value="Genomic_DNA"/>
</dbReference>
<name>A0A6M8EKG4_9BACT</name>
<sequence length="69" mass="8198">MNKEVTFHINNMAYTITVDEKIHKELSKYLDLGKNNDTRDLLAAYIRLSQEYNTFQKNVEDITNKLSRF</sequence>
<dbReference type="RefSeq" id="WP_172123754.1">
    <property type="nucleotide sequence ID" value="NZ_CP042652.1"/>
</dbReference>
<dbReference type="KEGG" id="paco:AACT_1828"/>
<protein>
    <submittedName>
        <fullName evidence="1">Uncharacterized protein</fullName>
    </submittedName>
</protein>
<evidence type="ECO:0000313" key="1">
    <source>
        <dbReference type="EMBL" id="QKE28978.1"/>
    </source>
</evidence>
<evidence type="ECO:0000313" key="2">
    <source>
        <dbReference type="Proteomes" id="UP000503483"/>
    </source>
</evidence>
<dbReference type="Proteomes" id="UP000503483">
    <property type="component" value="Chromosome"/>
</dbReference>
<keyword evidence="2" id="KW-1185">Reference proteome</keyword>
<accession>A0A6M8EKG4</accession>
<reference evidence="1 2" key="1">
    <citation type="submission" date="2019-08" db="EMBL/GenBank/DDBJ databases">
        <title>Complete genome sequence of Arcobacter acticola.</title>
        <authorList>
            <person name="Miller W."/>
        </authorList>
    </citation>
    <scope>NUCLEOTIDE SEQUENCE [LARGE SCALE GENOMIC DNA]</scope>
    <source>
        <strain evidence="1 2">KCTC 52212</strain>
    </source>
</reference>
<proteinExistence type="predicted"/>
<dbReference type="AlphaFoldDB" id="A0A6M8EKG4"/>
<gene>
    <name evidence="1" type="ORF">AACT_1828</name>
</gene>